<reference evidence="5 6" key="1">
    <citation type="submission" date="2016-10" db="EMBL/GenBank/DDBJ databases">
        <authorList>
            <person name="Varghese N."/>
            <person name="Submissions S."/>
        </authorList>
    </citation>
    <scope>NUCLEOTIDE SEQUENCE [LARGE SCALE GENOMIC DNA]</scope>
    <source>
        <strain evidence="5 6">CGMCC 1.3527</strain>
    </source>
</reference>
<dbReference type="PANTHER" id="PTHR34236">
    <property type="entry name" value="DIMETHYL SULFOXIDE REDUCTASE TRANSCRIPTIONAL ACTIVATOR"/>
    <property type="match status" value="1"/>
</dbReference>
<name>A0A1G7NUC3_9EURY</name>
<dbReference type="Pfam" id="PF24278">
    <property type="entry name" value="HVO_0513_N"/>
    <property type="match status" value="1"/>
</dbReference>
<organism evidence="5 6">
    <name type="scientific">Halorubrum xinjiangense</name>
    <dbReference type="NCBI Taxonomy" id="261291"/>
    <lineage>
        <taxon>Archaea</taxon>
        <taxon>Methanobacteriati</taxon>
        <taxon>Methanobacteriota</taxon>
        <taxon>Stenosarchaea group</taxon>
        <taxon>Halobacteria</taxon>
        <taxon>Halobacteriales</taxon>
        <taxon>Haloferacaceae</taxon>
        <taxon>Halorubrum</taxon>
    </lineage>
</organism>
<proteinExistence type="predicted"/>
<dbReference type="RefSeq" id="WP_149798998.1">
    <property type="nucleotide sequence ID" value="NZ_FNBO01000008.1"/>
</dbReference>
<dbReference type="Proteomes" id="UP000324020">
    <property type="component" value="Unassembled WGS sequence"/>
</dbReference>
<dbReference type="InterPro" id="IPR056493">
    <property type="entry name" value="HVO_0513_N"/>
</dbReference>
<dbReference type="InterPro" id="IPR007050">
    <property type="entry name" value="HTH_bacterioopsin"/>
</dbReference>
<dbReference type="OrthoDB" id="27447at2157"/>
<keyword evidence="2" id="KW-0804">Transcription</keyword>
<dbReference type="Pfam" id="PF04967">
    <property type="entry name" value="HTH_10"/>
    <property type="match status" value="1"/>
</dbReference>
<feature type="domain" description="HTH bat-type" evidence="3">
    <location>
        <begin position="156"/>
        <end position="206"/>
    </location>
</feature>
<evidence type="ECO:0000259" key="3">
    <source>
        <dbReference type="Pfam" id="PF04967"/>
    </source>
</evidence>
<dbReference type="AlphaFoldDB" id="A0A1G7NUC3"/>
<keyword evidence="1" id="KW-0805">Transcription regulation</keyword>
<sequence>MKQVRVRVAPPSEMLLPIHQAICSTPELGDALLLSGGQNSNDPTELFSIRGGREAVLGALTGQPGIRSVDVLSAGETETYVYVREVDQERTIADVFTARTLVVTLPVQFQTDGSVKFTVLGSNSDLHSAFNSARELADVTVLKVRDGWSDQMGDSLTERQRTLLKTAYEGGYYDYPRTTTQNDIANSADVNSSTVAEHLRNAEAVLVQQALNTDL</sequence>
<evidence type="ECO:0000259" key="4">
    <source>
        <dbReference type="Pfam" id="PF24278"/>
    </source>
</evidence>
<protein>
    <submittedName>
        <fullName evidence="5">HTH DNA binding domain</fullName>
    </submittedName>
</protein>
<gene>
    <name evidence="5" type="ORF">SAMN04488067_108115</name>
</gene>
<evidence type="ECO:0000313" key="6">
    <source>
        <dbReference type="Proteomes" id="UP000324020"/>
    </source>
</evidence>
<evidence type="ECO:0000256" key="2">
    <source>
        <dbReference type="ARBA" id="ARBA00023163"/>
    </source>
</evidence>
<evidence type="ECO:0000313" key="5">
    <source>
        <dbReference type="EMBL" id="SDF77632.1"/>
    </source>
</evidence>
<dbReference type="PANTHER" id="PTHR34236:SF1">
    <property type="entry name" value="DIMETHYL SULFOXIDE REDUCTASE TRANSCRIPTIONAL ACTIVATOR"/>
    <property type="match status" value="1"/>
</dbReference>
<dbReference type="EMBL" id="FNBO01000008">
    <property type="protein sequence ID" value="SDF77632.1"/>
    <property type="molecule type" value="Genomic_DNA"/>
</dbReference>
<keyword evidence="6" id="KW-1185">Reference proteome</keyword>
<accession>A0A1G7NUC3</accession>
<feature type="domain" description="HVO-0513-like N-terminal" evidence="4">
    <location>
        <begin position="44"/>
        <end position="144"/>
    </location>
</feature>
<evidence type="ECO:0000256" key="1">
    <source>
        <dbReference type="ARBA" id="ARBA00023015"/>
    </source>
</evidence>